<evidence type="ECO:0000256" key="3">
    <source>
        <dbReference type="ARBA" id="ARBA00022840"/>
    </source>
</evidence>
<dbReference type="Gene3D" id="1.20.120.790">
    <property type="entry name" value="Heat shock protein 90, C-terminal domain"/>
    <property type="match status" value="1"/>
</dbReference>
<dbReference type="InterPro" id="IPR020575">
    <property type="entry name" value="Hsp90_N"/>
</dbReference>
<dbReference type="PIRSF" id="PIRSF002583">
    <property type="entry name" value="Hsp90"/>
    <property type="match status" value="1"/>
</dbReference>
<name>A0ABR4Q193_9CEST</name>
<proteinExistence type="inferred from homology"/>
<sequence length="632" mass="71914">MRFRCRSEPLKTIPELCIRIIPDQADCTLTIIDTGIGMSKKEMVESLGVIAHSGIETLIESLKDGADVDVIRQFGLGFYTAYLVAHRVQVISKSIVDEQYMWESSGGSSFTIRACNEEPSLGHGTKVILHMKEDQLDYLKPYVIKEIVRKYWEFAAYPIKLTPGIEFIWSVIDYKEWDNDKEIPTEVALNKIPPLWLLSPKEITCEEYENFYMWLSFDFQGHLAVMHFSVEDEPAFHALLFIPRHPPLDYFAQNGRHRNIKLYCRRVLVTEKCKDLVPEYLNFLFGVVSAENLPLNVSRESIQEVSALQVIRESLVLKSIELVEDLAKDPGTYKAFYEQFSKSIKLGVYEDSANRNRLAHLLRYYSSKSRYQMITLKEYVSRMKEGQENIYYIIGESLECITDSPLIEELKKRDIEVLFMTDAIDEFVVSGLTEYLGKRLISASGLNLLPLEDNEKKSFEQLMVEFKSTCEMMKEVLGDKVEGVIVSNRLVLSPCCIVTPASGWSANMQRIQRAQTLEDPNVALNDSVKKYLEINPTDPIIIRLAEISCTGSKPFKVCADIVKMLYNTALLNSGFTLEKPNSHANVIHRLIRKCLQIAMDRTMMKEGKVTASSDTAVLPLCGDDDGVMGAID</sequence>
<dbReference type="InterPro" id="IPR037196">
    <property type="entry name" value="HSP90_C"/>
</dbReference>
<dbReference type="PANTHER" id="PTHR11528">
    <property type="entry name" value="HEAT SHOCK PROTEIN 90 FAMILY MEMBER"/>
    <property type="match status" value="1"/>
</dbReference>
<gene>
    <name evidence="5" type="ORF">TcWFU_000940</name>
</gene>
<dbReference type="Gene3D" id="3.40.50.11260">
    <property type="match status" value="1"/>
</dbReference>
<keyword evidence="4" id="KW-0143">Chaperone</keyword>
<reference evidence="5 6" key="1">
    <citation type="journal article" date="2022" name="Front. Cell. Infect. Microbiol.">
        <title>The Genomes of Two Strains of Taenia crassiceps the Animal Model for the Study of Human Cysticercosis.</title>
        <authorList>
            <person name="Bobes R.J."/>
            <person name="Estrada K."/>
            <person name="Rios-Valencia D.G."/>
            <person name="Calderon-Gallegos A."/>
            <person name="de la Torre P."/>
            <person name="Carrero J.C."/>
            <person name="Sanchez-Flores A."/>
            <person name="Laclette J.P."/>
        </authorList>
    </citation>
    <scope>NUCLEOTIDE SEQUENCE [LARGE SCALE GENOMIC DNA]</scope>
    <source>
        <strain evidence="5">WFUcys</strain>
    </source>
</reference>
<evidence type="ECO:0000256" key="4">
    <source>
        <dbReference type="ARBA" id="ARBA00023186"/>
    </source>
</evidence>
<dbReference type="Proteomes" id="UP001651158">
    <property type="component" value="Unassembled WGS sequence"/>
</dbReference>
<evidence type="ECO:0000256" key="2">
    <source>
        <dbReference type="ARBA" id="ARBA00022741"/>
    </source>
</evidence>
<dbReference type="PRINTS" id="PR00775">
    <property type="entry name" value="HEATSHOCK90"/>
</dbReference>
<keyword evidence="3" id="KW-0067">ATP-binding</keyword>
<dbReference type="SUPFAM" id="SSF54211">
    <property type="entry name" value="Ribosomal protein S5 domain 2-like"/>
    <property type="match status" value="1"/>
</dbReference>
<dbReference type="EMBL" id="JAKROA010000018">
    <property type="protein sequence ID" value="KAL5103327.1"/>
    <property type="molecule type" value="Genomic_DNA"/>
</dbReference>
<comment type="similarity">
    <text evidence="1">Belongs to the heat shock protein 90 family.</text>
</comment>
<organism evidence="5 6">
    <name type="scientific">Taenia crassiceps</name>
    <dbReference type="NCBI Taxonomy" id="6207"/>
    <lineage>
        <taxon>Eukaryota</taxon>
        <taxon>Metazoa</taxon>
        <taxon>Spiralia</taxon>
        <taxon>Lophotrochozoa</taxon>
        <taxon>Platyhelminthes</taxon>
        <taxon>Cestoda</taxon>
        <taxon>Eucestoda</taxon>
        <taxon>Cyclophyllidea</taxon>
        <taxon>Taeniidae</taxon>
        <taxon>Taenia</taxon>
    </lineage>
</organism>
<dbReference type="NCBIfam" id="NF003555">
    <property type="entry name" value="PRK05218.1"/>
    <property type="match status" value="1"/>
</dbReference>
<dbReference type="SUPFAM" id="SSF55874">
    <property type="entry name" value="ATPase domain of HSP90 chaperone/DNA topoisomerase II/histidine kinase"/>
    <property type="match status" value="1"/>
</dbReference>
<dbReference type="Pfam" id="PF00183">
    <property type="entry name" value="HSP90"/>
    <property type="match status" value="1"/>
</dbReference>
<dbReference type="Gene3D" id="3.30.565.10">
    <property type="entry name" value="Histidine kinase-like ATPase, C-terminal domain"/>
    <property type="match status" value="1"/>
</dbReference>
<dbReference type="InterPro" id="IPR020568">
    <property type="entry name" value="Ribosomal_Su5_D2-typ_SF"/>
</dbReference>
<evidence type="ECO:0000313" key="5">
    <source>
        <dbReference type="EMBL" id="KAL5103327.1"/>
    </source>
</evidence>
<evidence type="ECO:0000256" key="1">
    <source>
        <dbReference type="ARBA" id="ARBA00008239"/>
    </source>
</evidence>
<comment type="caution">
    <text evidence="5">The sequence shown here is derived from an EMBL/GenBank/DDBJ whole genome shotgun (WGS) entry which is preliminary data.</text>
</comment>
<keyword evidence="5" id="KW-0346">Stress response</keyword>
<protein>
    <submittedName>
        <fullName evidence="5">Heat shock protein HSP 90-alpha</fullName>
    </submittedName>
</protein>
<evidence type="ECO:0000313" key="6">
    <source>
        <dbReference type="Proteomes" id="UP001651158"/>
    </source>
</evidence>
<dbReference type="Gene3D" id="3.30.230.80">
    <property type="match status" value="1"/>
</dbReference>
<keyword evidence="6" id="KW-1185">Reference proteome</keyword>
<dbReference type="InterPro" id="IPR036890">
    <property type="entry name" value="HATPase_C_sf"/>
</dbReference>
<accession>A0ABR4Q193</accession>
<dbReference type="SUPFAM" id="SSF110942">
    <property type="entry name" value="HSP90 C-terminal domain"/>
    <property type="match status" value="1"/>
</dbReference>
<dbReference type="InterPro" id="IPR001404">
    <property type="entry name" value="Hsp90_fam"/>
</dbReference>
<keyword evidence="2" id="KW-0547">Nucleotide-binding</keyword>